<organism evidence="2 3">
    <name type="scientific">Rhizobium chutanense</name>
    <dbReference type="NCBI Taxonomy" id="2035448"/>
    <lineage>
        <taxon>Bacteria</taxon>
        <taxon>Pseudomonadati</taxon>
        <taxon>Pseudomonadota</taxon>
        <taxon>Alphaproteobacteria</taxon>
        <taxon>Hyphomicrobiales</taxon>
        <taxon>Rhizobiaceae</taxon>
        <taxon>Rhizobium/Agrobacterium group</taxon>
        <taxon>Rhizobium</taxon>
    </lineage>
</organism>
<dbReference type="CDD" id="cd00229">
    <property type="entry name" value="SGNH_hydrolase"/>
    <property type="match status" value="1"/>
</dbReference>
<dbReference type="SUPFAM" id="SSF52266">
    <property type="entry name" value="SGNH hydrolase"/>
    <property type="match status" value="1"/>
</dbReference>
<protein>
    <recommendedName>
        <fullName evidence="1">SGNH hydrolase-type esterase domain-containing protein</fullName>
    </recommendedName>
</protein>
<name>A0A2A6JHG6_9HYPH</name>
<dbReference type="RefSeq" id="WP_097610763.1">
    <property type="nucleotide sequence ID" value="NZ_NWSV01000002.1"/>
</dbReference>
<dbReference type="Gene3D" id="3.40.50.1110">
    <property type="entry name" value="SGNH hydrolase"/>
    <property type="match status" value="1"/>
</dbReference>
<dbReference type="EMBL" id="NWSV01000002">
    <property type="protein sequence ID" value="PDT05691.1"/>
    <property type="molecule type" value="Genomic_DNA"/>
</dbReference>
<dbReference type="Pfam" id="PF13472">
    <property type="entry name" value="Lipase_GDSL_2"/>
    <property type="match status" value="1"/>
</dbReference>
<evidence type="ECO:0000313" key="3">
    <source>
        <dbReference type="Proteomes" id="UP000220768"/>
    </source>
</evidence>
<dbReference type="AlphaFoldDB" id="A0A2A6JHG6"/>
<dbReference type="InterPro" id="IPR036514">
    <property type="entry name" value="SGNH_hydro_sf"/>
</dbReference>
<proteinExistence type="predicted"/>
<dbReference type="Proteomes" id="UP000220768">
    <property type="component" value="Unassembled WGS sequence"/>
</dbReference>
<evidence type="ECO:0000259" key="1">
    <source>
        <dbReference type="Pfam" id="PF13472"/>
    </source>
</evidence>
<comment type="caution">
    <text evidence="2">The sequence shown here is derived from an EMBL/GenBank/DDBJ whole genome shotgun (WGS) entry which is preliminary data.</text>
</comment>
<dbReference type="PANTHER" id="PTHR43784">
    <property type="entry name" value="GDSL-LIKE LIPASE/ACYLHYDROLASE, PUTATIVE (AFU_ORTHOLOGUE AFUA_2G00820)-RELATED"/>
    <property type="match status" value="1"/>
</dbReference>
<dbReference type="CDD" id="cd11304">
    <property type="entry name" value="Cadherin_repeat"/>
    <property type="match status" value="1"/>
</dbReference>
<evidence type="ECO:0000313" key="2">
    <source>
        <dbReference type="EMBL" id="PDT05691.1"/>
    </source>
</evidence>
<dbReference type="PANTHER" id="PTHR43784:SF2">
    <property type="entry name" value="GDSL-LIKE LIPASE_ACYLHYDROLASE, PUTATIVE (AFU_ORTHOLOGUE AFUA_2G00820)-RELATED"/>
    <property type="match status" value="1"/>
</dbReference>
<accession>A0A2A6JHG6</accession>
<dbReference type="GO" id="GO:0016788">
    <property type="term" value="F:hydrolase activity, acting on ester bonds"/>
    <property type="evidence" value="ECO:0007669"/>
    <property type="project" value="UniProtKB-ARBA"/>
</dbReference>
<keyword evidence="3" id="KW-1185">Reference proteome</keyword>
<dbReference type="InterPro" id="IPR053140">
    <property type="entry name" value="GDSL_Rv0518-like"/>
</dbReference>
<reference evidence="2 3" key="1">
    <citation type="submission" date="2017-09" db="EMBL/GenBank/DDBJ databases">
        <title>Comparative genomics of rhizobia isolated from Phaseolus vulgaris in China.</title>
        <authorList>
            <person name="Tong W."/>
        </authorList>
    </citation>
    <scope>NUCLEOTIDE SEQUENCE [LARGE SCALE GENOMIC DNA]</scope>
    <source>
        <strain evidence="2 3">C5</strain>
    </source>
</reference>
<gene>
    <name evidence="2" type="ORF">CO666_03550</name>
</gene>
<feature type="domain" description="SGNH hydrolase-type esterase" evidence="1">
    <location>
        <begin position="399"/>
        <end position="594"/>
    </location>
</feature>
<sequence>MAASAIRRPPLVSYSDRPISRGIVTPTSAFGPKEPSLELAGAVVSEGTTVGTTIGALSVLFGSGSYIFTKTADPDGKFAISGANLNLAVAVDYETKTSHSVTVQANNGVDAPISRTFSIAVANVIEGTLGPTTANFQTTNAAGTVIATVTGLDAGANETIVGITPNDGRLAIASGNQVVKGLSASTAGTINATVTTSTGRTLGITVTIVEGGSLRNVSTRNLLPSVSSTAIKSARGRSQMIARDAITSAKFVFPNWFAAQFGATSPYIEQNGPSALSIQAAVEYPAGVFTPILFSGSTTGTIPAGANLVSDDTALSIPEDAQYAIRWRINGTGGLVYVSATSPAVTSSAFGDAFDSAATVNSLADNTQNAADAYTNNGPGAYYGPIAVLSVSARESIIAFGTSITHGENDTLDSTLDLGIIARGAGVNFGYINCGVRGDSAYRAVNVLGTGNFAKRAALAQYATKAIIEYGPNDIGTVEARTAAQCLADRATLYAYLKSVAPGIKIYQTTTTPLATSTDAFATTGNQTPNATITPKITEINDAVRAGGIANLDGYYDVSDVVSTARNSGIWKCPAGYTPMTNSGGLHPLQAGYKYVRDSGIFAA</sequence>
<dbReference type="InterPro" id="IPR013830">
    <property type="entry name" value="SGNH_hydro"/>
</dbReference>